<dbReference type="RefSeq" id="WP_197927641.1">
    <property type="nucleotide sequence ID" value="NZ_CP065745.1"/>
</dbReference>
<dbReference type="GO" id="GO:0003677">
    <property type="term" value="F:DNA binding"/>
    <property type="evidence" value="ECO:0007669"/>
    <property type="project" value="UniProtKB-KW"/>
</dbReference>
<dbReference type="GeneID" id="60786316"/>
<dbReference type="KEGG" id="aall:I6G90_11880"/>
<evidence type="ECO:0000313" key="6">
    <source>
        <dbReference type="EMBL" id="QPR53181.1"/>
    </source>
</evidence>
<dbReference type="InterPro" id="IPR000281">
    <property type="entry name" value="HTH_RpiR"/>
</dbReference>
<dbReference type="SUPFAM" id="SSF53697">
    <property type="entry name" value="SIS domain"/>
    <property type="match status" value="1"/>
</dbReference>
<evidence type="ECO:0000256" key="3">
    <source>
        <dbReference type="ARBA" id="ARBA00023163"/>
    </source>
</evidence>
<evidence type="ECO:0000256" key="1">
    <source>
        <dbReference type="ARBA" id="ARBA00023015"/>
    </source>
</evidence>
<dbReference type="InterPro" id="IPR036388">
    <property type="entry name" value="WH-like_DNA-bd_sf"/>
</dbReference>
<keyword evidence="1" id="KW-0805">Transcription regulation</keyword>
<reference evidence="6 7" key="1">
    <citation type="submission" date="2020-12" db="EMBL/GenBank/DDBJ databases">
        <title>FDA dAtabase for Regulatory Grade micrObial Sequences (FDA-ARGOS): Supporting development and validation of Infectious Disease Dx tests.</title>
        <authorList>
            <person name="Sproer C."/>
            <person name="Gronow S."/>
            <person name="Severitt S."/>
            <person name="Schroder I."/>
            <person name="Tallon L."/>
            <person name="Sadzewicz L."/>
            <person name="Zhao X."/>
            <person name="Boylan J."/>
            <person name="Ott S."/>
            <person name="Bowen H."/>
            <person name="Vavikolanu K."/>
            <person name="Mehta A."/>
            <person name="Aluvathingal J."/>
            <person name="Nadendla S."/>
            <person name="Lowell S."/>
            <person name="Myers T."/>
            <person name="Yan Y."/>
            <person name="Sichtig H."/>
        </authorList>
    </citation>
    <scope>NUCLEOTIDE SEQUENCE [LARGE SCALE GENOMIC DNA]</scope>
    <source>
        <strain evidence="6 7">FDAARGOS_933</strain>
    </source>
</reference>
<dbReference type="Pfam" id="PF01418">
    <property type="entry name" value="HTH_6"/>
    <property type="match status" value="1"/>
</dbReference>
<keyword evidence="2" id="KW-0238">DNA-binding</keyword>
<keyword evidence="3" id="KW-0804">Transcription</keyword>
<dbReference type="InterPro" id="IPR001347">
    <property type="entry name" value="SIS_dom"/>
</dbReference>
<dbReference type="InterPro" id="IPR009057">
    <property type="entry name" value="Homeodomain-like_sf"/>
</dbReference>
<protein>
    <submittedName>
        <fullName evidence="6">MurR/RpiR family transcriptional regulator</fullName>
    </submittedName>
</protein>
<dbReference type="AlphaFoldDB" id="A0A7T2UL82"/>
<dbReference type="Gene3D" id="1.10.10.10">
    <property type="entry name" value="Winged helix-like DNA-binding domain superfamily/Winged helix DNA-binding domain"/>
    <property type="match status" value="1"/>
</dbReference>
<name>A0A7T2UL82_9GAMM</name>
<dbReference type="GO" id="GO:0003700">
    <property type="term" value="F:DNA-binding transcription factor activity"/>
    <property type="evidence" value="ECO:0007669"/>
    <property type="project" value="InterPro"/>
</dbReference>
<proteinExistence type="predicted"/>
<feature type="domain" description="HTH rpiR-type" evidence="4">
    <location>
        <begin position="4"/>
        <end position="77"/>
    </location>
</feature>
<dbReference type="PROSITE" id="PS51464">
    <property type="entry name" value="SIS"/>
    <property type="match status" value="1"/>
</dbReference>
<evidence type="ECO:0000256" key="2">
    <source>
        <dbReference type="ARBA" id="ARBA00023125"/>
    </source>
</evidence>
<dbReference type="SUPFAM" id="SSF46689">
    <property type="entry name" value="Homeodomain-like"/>
    <property type="match status" value="1"/>
</dbReference>
<feature type="domain" description="SIS" evidence="5">
    <location>
        <begin position="110"/>
        <end position="250"/>
    </location>
</feature>
<dbReference type="PANTHER" id="PTHR30514">
    <property type="entry name" value="GLUCOKINASE"/>
    <property type="match status" value="1"/>
</dbReference>
<dbReference type="PROSITE" id="PS51071">
    <property type="entry name" value="HTH_RPIR"/>
    <property type="match status" value="1"/>
</dbReference>
<dbReference type="EMBL" id="CP065745">
    <property type="protein sequence ID" value="QPR53181.1"/>
    <property type="molecule type" value="Genomic_DNA"/>
</dbReference>
<dbReference type="CDD" id="cd05013">
    <property type="entry name" value="SIS_RpiR"/>
    <property type="match status" value="1"/>
</dbReference>
<evidence type="ECO:0000259" key="4">
    <source>
        <dbReference type="PROSITE" id="PS51071"/>
    </source>
</evidence>
<organism evidence="6 7">
    <name type="scientific">Aeromonas allosaccharophila</name>
    <dbReference type="NCBI Taxonomy" id="656"/>
    <lineage>
        <taxon>Bacteria</taxon>
        <taxon>Pseudomonadati</taxon>
        <taxon>Pseudomonadota</taxon>
        <taxon>Gammaproteobacteria</taxon>
        <taxon>Aeromonadales</taxon>
        <taxon>Aeromonadaceae</taxon>
        <taxon>Aeromonas</taxon>
    </lineage>
</organism>
<evidence type="ECO:0000259" key="5">
    <source>
        <dbReference type="PROSITE" id="PS51464"/>
    </source>
</evidence>
<dbReference type="GO" id="GO:1901135">
    <property type="term" value="P:carbohydrate derivative metabolic process"/>
    <property type="evidence" value="ECO:0007669"/>
    <property type="project" value="InterPro"/>
</dbReference>
<dbReference type="GO" id="GO:0097367">
    <property type="term" value="F:carbohydrate derivative binding"/>
    <property type="evidence" value="ECO:0007669"/>
    <property type="project" value="InterPro"/>
</dbReference>
<accession>A0A7T2UL82</accession>
<dbReference type="Gene3D" id="3.40.50.10490">
    <property type="entry name" value="Glucose-6-phosphate isomerase like protein, domain 1"/>
    <property type="match status" value="1"/>
</dbReference>
<dbReference type="Proteomes" id="UP000595101">
    <property type="component" value="Chromosome"/>
</dbReference>
<sequence length="263" mass="30029">MVNKDLYLLFEYARIKFTDIDNKIADYFYNRQPVANIGDISERIGVSTASVTRFCKKIGVNNFKELLYLYQQKLDLQEPLKNTHSSLYYDYLEMVKGVEGRLALDTVSDIVGEIYKHRIIHVFGFGYSALAAADFKFRFTRLGKFVEIVQDDSSMRMITSLLNSDSLVLILSLKGKNKKMIENVQEMTSRGIKVFAITGNEKSKLVEHATVSLLTASLSGEESTGMISGQIPILMVIDHIYVNYVSKYKEEAHNWMLTEKPFL</sequence>
<dbReference type="InterPro" id="IPR046348">
    <property type="entry name" value="SIS_dom_sf"/>
</dbReference>
<evidence type="ECO:0000313" key="7">
    <source>
        <dbReference type="Proteomes" id="UP000595101"/>
    </source>
</evidence>
<dbReference type="Pfam" id="PF01380">
    <property type="entry name" value="SIS"/>
    <property type="match status" value="1"/>
</dbReference>
<gene>
    <name evidence="6" type="ORF">I6G90_11880</name>
</gene>
<dbReference type="InterPro" id="IPR035472">
    <property type="entry name" value="RpiR-like_SIS"/>
</dbReference>
<dbReference type="PANTHER" id="PTHR30514:SF21">
    <property type="entry name" value="RPIR-FAMILY TRANSCRIPTIONAL REGULATOR"/>
    <property type="match status" value="1"/>
</dbReference>
<dbReference type="InterPro" id="IPR047640">
    <property type="entry name" value="RpiR-like"/>
</dbReference>